<gene>
    <name evidence="1" type="ORF">MGYG_02569</name>
</gene>
<evidence type="ECO:0000313" key="1">
    <source>
        <dbReference type="EMBL" id="EFQ99557.1"/>
    </source>
</evidence>
<dbReference type="RefSeq" id="XP_003175040.1">
    <property type="nucleotide sequence ID" value="XM_003174992.1"/>
</dbReference>
<dbReference type="HOGENOM" id="CLU_2170460_0_0_1"/>
<proteinExistence type="predicted"/>
<organism evidence="2">
    <name type="scientific">Arthroderma gypseum (strain ATCC MYA-4604 / CBS 118893)</name>
    <name type="common">Microsporum gypseum</name>
    <dbReference type="NCBI Taxonomy" id="535722"/>
    <lineage>
        <taxon>Eukaryota</taxon>
        <taxon>Fungi</taxon>
        <taxon>Dikarya</taxon>
        <taxon>Ascomycota</taxon>
        <taxon>Pezizomycotina</taxon>
        <taxon>Eurotiomycetes</taxon>
        <taxon>Eurotiomycetidae</taxon>
        <taxon>Onygenales</taxon>
        <taxon>Arthrodermataceae</taxon>
        <taxon>Nannizzia</taxon>
    </lineage>
</organism>
<accession>E4UN96</accession>
<evidence type="ECO:0000313" key="2">
    <source>
        <dbReference type="Proteomes" id="UP000002669"/>
    </source>
</evidence>
<reference evidence="2" key="1">
    <citation type="journal article" date="2012" name="MBio">
        <title>Comparative genome analysis of Trichophyton rubrum and related dermatophytes reveals candidate genes involved in infection.</title>
        <authorList>
            <person name="Martinez D.A."/>
            <person name="Oliver B.G."/>
            <person name="Graeser Y."/>
            <person name="Goldberg J.M."/>
            <person name="Li W."/>
            <person name="Martinez-Rossi N.M."/>
            <person name="Monod M."/>
            <person name="Shelest E."/>
            <person name="Barton R.C."/>
            <person name="Birch E."/>
            <person name="Brakhage A.A."/>
            <person name="Chen Z."/>
            <person name="Gurr S.J."/>
            <person name="Heiman D."/>
            <person name="Heitman J."/>
            <person name="Kosti I."/>
            <person name="Rossi A."/>
            <person name="Saif S."/>
            <person name="Samalova M."/>
            <person name="Saunders C.W."/>
            <person name="Shea T."/>
            <person name="Summerbell R.C."/>
            <person name="Xu J."/>
            <person name="Young S."/>
            <person name="Zeng Q."/>
            <person name="Birren B.W."/>
            <person name="Cuomo C.A."/>
            <person name="White T.C."/>
        </authorList>
    </citation>
    <scope>NUCLEOTIDE SEQUENCE [LARGE SCALE GENOMIC DNA]</scope>
    <source>
        <strain evidence="2">ATCC MYA-4604 / CBS 118893</strain>
    </source>
</reference>
<protein>
    <submittedName>
        <fullName evidence="1">Uncharacterized protein</fullName>
    </submittedName>
</protein>
<dbReference type="InParanoid" id="E4UN96"/>
<sequence length="110" mass="12382">MGHGCPVSANRPKVRERETVLYGMLREEPENLSNIAGMGMVEERPKREQGKGFWLHFMALQVHQHGRVCGHHAVRTTISFRNEASAVDSRLLVAPAYLTNQAAFRMLLAL</sequence>
<dbReference type="VEuPathDB" id="FungiDB:MGYG_02569"/>
<dbReference type="Proteomes" id="UP000002669">
    <property type="component" value="Unassembled WGS sequence"/>
</dbReference>
<dbReference type="EMBL" id="DS989823">
    <property type="protein sequence ID" value="EFQ99557.1"/>
    <property type="molecule type" value="Genomic_DNA"/>
</dbReference>
<dbReference type="AlphaFoldDB" id="E4UN96"/>
<dbReference type="GeneID" id="10030343"/>
<name>E4UN96_ARTGP</name>
<keyword evidence="2" id="KW-1185">Reference proteome</keyword>